<protein>
    <submittedName>
        <fullName evidence="1">Uncharacterized protein</fullName>
    </submittedName>
</protein>
<sequence>MSDKYNQVVLAGHLFEKLIYSIDKEPVHKVT</sequence>
<gene>
    <name evidence="1" type="ORF">LCGC14_1017960</name>
</gene>
<comment type="caution">
    <text evidence="1">The sequence shown here is derived from an EMBL/GenBank/DDBJ whole genome shotgun (WGS) entry which is preliminary data.</text>
</comment>
<reference evidence="1" key="1">
    <citation type="journal article" date="2015" name="Nature">
        <title>Complex archaea that bridge the gap between prokaryotes and eukaryotes.</title>
        <authorList>
            <person name="Spang A."/>
            <person name="Saw J.H."/>
            <person name="Jorgensen S.L."/>
            <person name="Zaremba-Niedzwiedzka K."/>
            <person name="Martijn J."/>
            <person name="Lind A.E."/>
            <person name="van Eijk R."/>
            <person name="Schleper C."/>
            <person name="Guy L."/>
            <person name="Ettema T.J."/>
        </authorList>
    </citation>
    <scope>NUCLEOTIDE SEQUENCE</scope>
</reference>
<dbReference type="EMBL" id="LAZR01004048">
    <property type="protein sequence ID" value="KKN12284.1"/>
    <property type="molecule type" value="Genomic_DNA"/>
</dbReference>
<feature type="non-terminal residue" evidence="1">
    <location>
        <position position="31"/>
    </location>
</feature>
<proteinExistence type="predicted"/>
<dbReference type="AlphaFoldDB" id="A0A0F9N2X5"/>
<evidence type="ECO:0000313" key="1">
    <source>
        <dbReference type="EMBL" id="KKN12284.1"/>
    </source>
</evidence>
<organism evidence="1">
    <name type="scientific">marine sediment metagenome</name>
    <dbReference type="NCBI Taxonomy" id="412755"/>
    <lineage>
        <taxon>unclassified sequences</taxon>
        <taxon>metagenomes</taxon>
        <taxon>ecological metagenomes</taxon>
    </lineage>
</organism>
<name>A0A0F9N2X5_9ZZZZ</name>
<accession>A0A0F9N2X5</accession>